<protein>
    <submittedName>
        <fullName evidence="3">HIT domain-containing protein</fullName>
    </submittedName>
</protein>
<feature type="short sequence motif" description="Histidine triad motif" evidence="1">
    <location>
        <begin position="134"/>
        <end position="138"/>
    </location>
</feature>
<name>A0ABS9YPE3_9ACTN</name>
<dbReference type="InterPro" id="IPR001310">
    <property type="entry name" value="Histidine_triad_HIT"/>
</dbReference>
<dbReference type="PROSITE" id="PS51084">
    <property type="entry name" value="HIT_2"/>
    <property type="match status" value="1"/>
</dbReference>
<keyword evidence="4" id="KW-1185">Reference proteome</keyword>
<evidence type="ECO:0000259" key="2">
    <source>
        <dbReference type="PROSITE" id="PS51084"/>
    </source>
</evidence>
<feature type="domain" description="HIT" evidence="2">
    <location>
        <begin position="48"/>
        <end position="149"/>
    </location>
</feature>
<dbReference type="PANTHER" id="PTHR46648">
    <property type="entry name" value="HIT FAMILY PROTEIN 1"/>
    <property type="match status" value="1"/>
</dbReference>
<organism evidence="3 4">
    <name type="scientific">Streptomyces cylindrosporus</name>
    <dbReference type="NCBI Taxonomy" id="2927583"/>
    <lineage>
        <taxon>Bacteria</taxon>
        <taxon>Bacillati</taxon>
        <taxon>Actinomycetota</taxon>
        <taxon>Actinomycetes</taxon>
        <taxon>Kitasatosporales</taxon>
        <taxon>Streptomycetaceae</taxon>
        <taxon>Streptomyces</taxon>
    </lineage>
</organism>
<accession>A0ABS9YPE3</accession>
<dbReference type="RefSeq" id="WP_242778814.1">
    <property type="nucleotide sequence ID" value="NZ_JALDAY010000024.1"/>
</dbReference>
<dbReference type="Pfam" id="PF01230">
    <property type="entry name" value="HIT"/>
    <property type="match status" value="1"/>
</dbReference>
<evidence type="ECO:0000313" key="4">
    <source>
        <dbReference type="Proteomes" id="UP001165269"/>
    </source>
</evidence>
<dbReference type="PANTHER" id="PTHR46648:SF1">
    <property type="entry name" value="ADENOSINE 5'-MONOPHOSPHORAMIDASE HNT1"/>
    <property type="match status" value="1"/>
</dbReference>
<dbReference type="InterPro" id="IPR011146">
    <property type="entry name" value="HIT-like"/>
</dbReference>
<sequence>MTDTLPAPHACWHCEDEDPAVCLGNPAHPHYNNGLIPLAERVIKPGCPFCDIVASQAPAQVVREWDDTIAITPRNPVVDGHTLVIPKTHVEDFAAAAYVASRTMSKASILAHKMGGPMNLITSKGPEATQTVFHLHVHLVPRAVDDGLALPWNSGYEDLTGCEDKRAAFQRGYQRGQERQEMRTAEHVRWLQATLYELRQDRDPDGLRDRITDLEYALAGWDRLMTGRIREGMQPEWKAQAAEYLTKLTALERELAVLKGVQPSNATGERPS</sequence>
<dbReference type="PRINTS" id="PR00332">
    <property type="entry name" value="HISTRIAD"/>
</dbReference>
<dbReference type="EMBL" id="JALDAY010000024">
    <property type="protein sequence ID" value="MCI3279140.1"/>
    <property type="molecule type" value="Genomic_DNA"/>
</dbReference>
<dbReference type="InterPro" id="IPR036265">
    <property type="entry name" value="HIT-like_sf"/>
</dbReference>
<dbReference type="Proteomes" id="UP001165269">
    <property type="component" value="Unassembled WGS sequence"/>
</dbReference>
<reference evidence="3" key="1">
    <citation type="submission" date="2022-03" db="EMBL/GenBank/DDBJ databases">
        <title>Streptomyces 7R015 and 7R016 isolated from Barleria lupulina in Thailand.</title>
        <authorList>
            <person name="Kanchanasin P."/>
            <person name="Phongsopitanun W."/>
            <person name="Tanasupawat S."/>
        </authorList>
    </citation>
    <scope>NUCLEOTIDE SEQUENCE</scope>
    <source>
        <strain evidence="3">7R015</strain>
    </source>
</reference>
<dbReference type="SUPFAM" id="SSF54197">
    <property type="entry name" value="HIT-like"/>
    <property type="match status" value="1"/>
</dbReference>
<proteinExistence type="predicted"/>
<evidence type="ECO:0000313" key="3">
    <source>
        <dbReference type="EMBL" id="MCI3279140.1"/>
    </source>
</evidence>
<gene>
    <name evidence="3" type="ORF">MQP27_49560</name>
</gene>
<evidence type="ECO:0000256" key="1">
    <source>
        <dbReference type="PROSITE-ProRule" id="PRU00464"/>
    </source>
</evidence>
<comment type="caution">
    <text evidence="3">The sequence shown here is derived from an EMBL/GenBank/DDBJ whole genome shotgun (WGS) entry which is preliminary data.</text>
</comment>
<dbReference type="Gene3D" id="3.30.428.10">
    <property type="entry name" value="HIT-like"/>
    <property type="match status" value="1"/>
</dbReference>